<evidence type="ECO:0000259" key="8">
    <source>
        <dbReference type="PROSITE" id="PS51007"/>
    </source>
</evidence>
<reference evidence="9 10" key="1">
    <citation type="submission" date="2018-08" db="EMBL/GenBank/DDBJ databases">
        <title>Acidipila sp. 4G-K13, an acidobacterium isolated from forest soil.</title>
        <authorList>
            <person name="Gao Z.-H."/>
            <person name="Qiu L.-H."/>
        </authorList>
    </citation>
    <scope>NUCLEOTIDE SEQUENCE [LARGE SCALE GENOMIC DNA]</scope>
    <source>
        <strain evidence="9 10">4G-K13</strain>
    </source>
</reference>
<evidence type="ECO:0000256" key="6">
    <source>
        <dbReference type="PROSITE-ProRule" id="PRU00433"/>
    </source>
</evidence>
<dbReference type="GO" id="GO:0020037">
    <property type="term" value="F:heme binding"/>
    <property type="evidence" value="ECO:0007669"/>
    <property type="project" value="InterPro"/>
</dbReference>
<accession>A0A372ISV7</accession>
<dbReference type="InterPro" id="IPR036909">
    <property type="entry name" value="Cyt_c-like_dom_sf"/>
</dbReference>
<name>A0A372ISV7_9BACT</name>
<evidence type="ECO:0000313" key="9">
    <source>
        <dbReference type="EMBL" id="RFU17871.1"/>
    </source>
</evidence>
<evidence type="ECO:0000313" key="10">
    <source>
        <dbReference type="Proteomes" id="UP000264702"/>
    </source>
</evidence>
<dbReference type="GO" id="GO:0005506">
    <property type="term" value="F:iron ion binding"/>
    <property type="evidence" value="ECO:0007669"/>
    <property type="project" value="InterPro"/>
</dbReference>
<keyword evidence="1" id="KW-0813">Transport</keyword>
<dbReference type="SUPFAM" id="SSF46626">
    <property type="entry name" value="Cytochrome c"/>
    <property type="match status" value="1"/>
</dbReference>
<dbReference type="AlphaFoldDB" id="A0A372ISV7"/>
<dbReference type="RefSeq" id="WP_117298618.1">
    <property type="nucleotide sequence ID" value="NZ_QVQT02000002.1"/>
</dbReference>
<dbReference type="Proteomes" id="UP000264702">
    <property type="component" value="Unassembled WGS sequence"/>
</dbReference>
<organism evidence="9 10">
    <name type="scientific">Paracidobacterium acidisoli</name>
    <dbReference type="NCBI Taxonomy" id="2303751"/>
    <lineage>
        <taxon>Bacteria</taxon>
        <taxon>Pseudomonadati</taxon>
        <taxon>Acidobacteriota</taxon>
        <taxon>Terriglobia</taxon>
        <taxon>Terriglobales</taxon>
        <taxon>Acidobacteriaceae</taxon>
        <taxon>Paracidobacterium</taxon>
    </lineage>
</organism>
<dbReference type="PROSITE" id="PS51007">
    <property type="entry name" value="CYTC"/>
    <property type="match status" value="1"/>
</dbReference>
<evidence type="ECO:0000256" key="7">
    <source>
        <dbReference type="SAM" id="SignalP"/>
    </source>
</evidence>
<comment type="caution">
    <text evidence="9">The sequence shown here is derived from an EMBL/GenBank/DDBJ whole genome shotgun (WGS) entry which is preliminary data.</text>
</comment>
<keyword evidence="2 6" id="KW-0349">Heme</keyword>
<protein>
    <submittedName>
        <fullName evidence="9">Cytochrome c</fullName>
    </submittedName>
</protein>
<dbReference type="EMBL" id="QVQT01000002">
    <property type="protein sequence ID" value="RFU17871.1"/>
    <property type="molecule type" value="Genomic_DNA"/>
</dbReference>
<dbReference type="InterPro" id="IPR009056">
    <property type="entry name" value="Cyt_c-like_dom"/>
</dbReference>
<gene>
    <name evidence="9" type="ORF">D0Y96_07130</name>
</gene>
<dbReference type="InterPro" id="IPR008168">
    <property type="entry name" value="Cyt_C_IC"/>
</dbReference>
<evidence type="ECO:0000256" key="2">
    <source>
        <dbReference type="ARBA" id="ARBA00022617"/>
    </source>
</evidence>
<evidence type="ECO:0000256" key="1">
    <source>
        <dbReference type="ARBA" id="ARBA00022448"/>
    </source>
</evidence>
<keyword evidence="7" id="KW-0732">Signal</keyword>
<dbReference type="OrthoDB" id="123252at2"/>
<feature type="chain" id="PRO_5016968483" evidence="7">
    <location>
        <begin position="36"/>
        <end position="129"/>
    </location>
</feature>
<dbReference type="Gene3D" id="1.10.760.10">
    <property type="entry name" value="Cytochrome c-like domain"/>
    <property type="match status" value="1"/>
</dbReference>
<dbReference type="GO" id="GO:0009055">
    <property type="term" value="F:electron transfer activity"/>
    <property type="evidence" value="ECO:0007669"/>
    <property type="project" value="InterPro"/>
</dbReference>
<feature type="domain" description="Cytochrome c" evidence="8">
    <location>
        <begin position="47"/>
        <end position="129"/>
    </location>
</feature>
<evidence type="ECO:0000256" key="4">
    <source>
        <dbReference type="ARBA" id="ARBA00022982"/>
    </source>
</evidence>
<keyword evidence="3 6" id="KW-0479">Metal-binding</keyword>
<feature type="signal peptide" evidence="7">
    <location>
        <begin position="1"/>
        <end position="35"/>
    </location>
</feature>
<evidence type="ECO:0000256" key="5">
    <source>
        <dbReference type="ARBA" id="ARBA00023004"/>
    </source>
</evidence>
<keyword evidence="4" id="KW-0249">Electron transport</keyword>
<sequence>MKQYPIAHRSSPASLVRQSVVAAIAIAAFSAAGFAALSATPPPVASAHAKQGDAIFHKRCIVCHSKQPGDMSPFGPPNLHGVFDPGSQLKITPADAVNIITHGRGHMPSFAGTLSKSEIESVVAYLKTQ</sequence>
<proteinExistence type="predicted"/>
<dbReference type="Pfam" id="PF13442">
    <property type="entry name" value="Cytochrome_CBB3"/>
    <property type="match status" value="1"/>
</dbReference>
<evidence type="ECO:0000256" key="3">
    <source>
        <dbReference type="ARBA" id="ARBA00022723"/>
    </source>
</evidence>
<keyword evidence="5 6" id="KW-0408">Iron</keyword>
<dbReference type="PRINTS" id="PR00605">
    <property type="entry name" value="CYTCHROMECIC"/>
</dbReference>
<keyword evidence="10" id="KW-1185">Reference proteome</keyword>